<dbReference type="Proteomes" id="UP001476950">
    <property type="component" value="Unassembled WGS sequence"/>
</dbReference>
<evidence type="ECO:0000256" key="1">
    <source>
        <dbReference type="SAM" id="MobiDB-lite"/>
    </source>
</evidence>
<feature type="signal peptide" evidence="2">
    <location>
        <begin position="1"/>
        <end position="27"/>
    </location>
</feature>
<name>A0ABV0KMS3_9CYAN</name>
<organism evidence="4 5">
    <name type="scientific">Stenomitos frigidus AS-A4</name>
    <dbReference type="NCBI Taxonomy" id="2933935"/>
    <lineage>
        <taxon>Bacteria</taxon>
        <taxon>Bacillati</taxon>
        <taxon>Cyanobacteriota</taxon>
        <taxon>Cyanophyceae</taxon>
        <taxon>Leptolyngbyales</taxon>
        <taxon>Leptolyngbyaceae</taxon>
        <taxon>Stenomitos</taxon>
    </lineage>
</organism>
<reference evidence="4 5" key="1">
    <citation type="submission" date="2022-04" db="EMBL/GenBank/DDBJ databases">
        <title>Positive selection, recombination, and allopatry shape intraspecific diversity of widespread and dominant cyanobacteria.</title>
        <authorList>
            <person name="Wei J."/>
            <person name="Shu W."/>
            <person name="Hu C."/>
        </authorList>
    </citation>
    <scope>NUCLEOTIDE SEQUENCE [LARGE SCALE GENOMIC DNA]</scope>
    <source>
        <strain evidence="4 5">AS-A4</strain>
    </source>
</reference>
<feature type="compositionally biased region" description="Pro residues" evidence="1">
    <location>
        <begin position="409"/>
        <end position="526"/>
    </location>
</feature>
<dbReference type="EMBL" id="JAMPLM010000017">
    <property type="protein sequence ID" value="MEP1060316.1"/>
    <property type="molecule type" value="Genomic_DNA"/>
</dbReference>
<feature type="compositionally biased region" description="Low complexity" evidence="1">
    <location>
        <begin position="587"/>
        <end position="612"/>
    </location>
</feature>
<feature type="region of interest" description="Disordered" evidence="1">
    <location>
        <begin position="341"/>
        <end position="629"/>
    </location>
</feature>
<dbReference type="InterPro" id="IPR006860">
    <property type="entry name" value="FecR"/>
</dbReference>
<feature type="chain" id="PRO_5046867999" evidence="2">
    <location>
        <begin position="28"/>
        <end position="629"/>
    </location>
</feature>
<dbReference type="Pfam" id="PF04773">
    <property type="entry name" value="FecR"/>
    <property type="match status" value="1"/>
</dbReference>
<dbReference type="RefSeq" id="WP_190446203.1">
    <property type="nucleotide sequence ID" value="NZ_JAMPLM010000017.1"/>
</dbReference>
<evidence type="ECO:0000259" key="3">
    <source>
        <dbReference type="Pfam" id="PF04773"/>
    </source>
</evidence>
<evidence type="ECO:0000313" key="4">
    <source>
        <dbReference type="EMBL" id="MEP1060316.1"/>
    </source>
</evidence>
<feature type="domain" description="FecR protein" evidence="3">
    <location>
        <begin position="66"/>
        <end position="147"/>
    </location>
</feature>
<protein>
    <submittedName>
        <fullName evidence="4">FecR domain-containing protein</fullName>
    </submittedName>
</protein>
<dbReference type="Gene3D" id="2.60.120.1440">
    <property type="match status" value="1"/>
</dbReference>
<keyword evidence="2" id="KW-0732">Signal</keyword>
<comment type="caution">
    <text evidence="4">The sequence shown here is derived from an EMBL/GenBank/DDBJ whole genome shotgun (WGS) entry which is preliminary data.</text>
</comment>
<dbReference type="PANTHER" id="PTHR38731:SF3">
    <property type="entry name" value="BLL6125 PROTEIN"/>
    <property type="match status" value="1"/>
</dbReference>
<evidence type="ECO:0000256" key="2">
    <source>
        <dbReference type="SAM" id="SignalP"/>
    </source>
</evidence>
<feature type="compositionally biased region" description="Pro residues" evidence="1">
    <location>
        <begin position="382"/>
        <end position="400"/>
    </location>
</feature>
<dbReference type="PANTHER" id="PTHR38731">
    <property type="entry name" value="LIPL45-RELATED LIPOPROTEIN-RELATED"/>
    <property type="match status" value="1"/>
</dbReference>
<keyword evidence="5" id="KW-1185">Reference proteome</keyword>
<sequence length="629" mass="64577">MSRRFSLIIALSLFGTGILALPPVASAETPLTRATVQALRNQVQIILKNRVTRAAQKADTMTPGDSLATARRSFAELRFNDNSLARIGERALFQFVPRTRNFYLGNGTALLLIPPGQGRTNVRTPNAAAGIRGSALFVRYNEDTNTTIVGALTNSRIEVSNKQNPQAQTLKAGQMAVIVQDQIVQVYNFDLNTFYQTSELVKDLDLPLRNATPSADPGIAAVQAETAQAVREQAPLIGQVSENPAFISLSPAPSLQTAVTPSPANQVTLTPSGLDLSTARQALVANPAAQAFTSPSEVIQSGVTTLPAQLSIPNNASVNVAAPLSVQPVIALPLPNSSGTVGGIATSEPTITPPASPTLPTPPIPAVPPPITPLEPVQLAPRPDPVTPPPDPIAAPPIPERPAAAPVVVTPPPTPTPVPQAPIQPTPRPDPVTPPPSPTAAPPIPERPAPAAPVVVTPPPTPTPVPQAPIQPTPRPDPVTPPPSPTAAPPIPERPAPAAPVVVTPPPTPTPVPQAPIQPAPRPDPVTPSQASPAPVSVTPPGNPTPAPQAPIVAPAPRPDPVMPPTPVVQPAPTPINPVTETPAVQTPIVTPPTLVTPAPTTLDIQTGTTGTSVPIQPGLGGVGAPLSN</sequence>
<gene>
    <name evidence="4" type="ORF">NDI38_17910</name>
</gene>
<evidence type="ECO:0000313" key="5">
    <source>
        <dbReference type="Proteomes" id="UP001476950"/>
    </source>
</evidence>
<feature type="compositionally biased region" description="Pro residues" evidence="1">
    <location>
        <begin position="351"/>
        <end position="373"/>
    </location>
</feature>
<feature type="compositionally biased region" description="Gly residues" evidence="1">
    <location>
        <begin position="619"/>
        <end position="629"/>
    </location>
</feature>
<accession>A0ABV0KMS3</accession>
<proteinExistence type="predicted"/>
<feature type="compositionally biased region" description="Pro residues" evidence="1">
    <location>
        <begin position="541"/>
        <end position="576"/>
    </location>
</feature>